<dbReference type="Proteomes" id="UP000230423">
    <property type="component" value="Unassembled WGS sequence"/>
</dbReference>
<gene>
    <name evidence="1" type="ORF">TELCIR_00091</name>
</gene>
<dbReference type="AlphaFoldDB" id="A0A2G9V7M1"/>
<dbReference type="EMBL" id="KZ344987">
    <property type="protein sequence ID" value="PIO77750.1"/>
    <property type="molecule type" value="Genomic_DNA"/>
</dbReference>
<evidence type="ECO:0000313" key="2">
    <source>
        <dbReference type="Proteomes" id="UP000230423"/>
    </source>
</evidence>
<organism evidence="1 2">
    <name type="scientific">Teladorsagia circumcincta</name>
    <name type="common">Brown stomach worm</name>
    <name type="synonym">Ostertagia circumcincta</name>
    <dbReference type="NCBI Taxonomy" id="45464"/>
    <lineage>
        <taxon>Eukaryota</taxon>
        <taxon>Metazoa</taxon>
        <taxon>Ecdysozoa</taxon>
        <taxon>Nematoda</taxon>
        <taxon>Chromadorea</taxon>
        <taxon>Rhabditida</taxon>
        <taxon>Rhabditina</taxon>
        <taxon>Rhabditomorpha</taxon>
        <taxon>Strongyloidea</taxon>
        <taxon>Trichostrongylidae</taxon>
        <taxon>Teladorsagia</taxon>
    </lineage>
</organism>
<sequence>PFTDRNLFVVEGLSPRSEDNHPDWKTPLPPSLCLISNRPDLIRRIEKRQAAISAAAALRHRVAEEKKFAARAVVEGKCSFSNVKNSLFLDPTRITAFPKDEIVNLTKRHLRASGAYKSEVSDERRRVDIAASKIIAQSFSEATRQAVLARPSSSKCLLPSYYH</sequence>
<reference evidence="1 2" key="1">
    <citation type="submission" date="2015-09" db="EMBL/GenBank/DDBJ databases">
        <title>Draft genome of the parasitic nematode Teladorsagia circumcincta isolate WARC Sus (inbred).</title>
        <authorList>
            <person name="Mitreva M."/>
        </authorList>
    </citation>
    <scope>NUCLEOTIDE SEQUENCE [LARGE SCALE GENOMIC DNA]</scope>
    <source>
        <strain evidence="1 2">S</strain>
    </source>
</reference>
<name>A0A2G9V7M1_TELCI</name>
<protein>
    <submittedName>
        <fullName evidence="1">Uncharacterized protein</fullName>
    </submittedName>
</protein>
<proteinExistence type="predicted"/>
<evidence type="ECO:0000313" key="1">
    <source>
        <dbReference type="EMBL" id="PIO77750.1"/>
    </source>
</evidence>
<dbReference type="OrthoDB" id="5852995at2759"/>
<feature type="non-terminal residue" evidence="1">
    <location>
        <position position="1"/>
    </location>
</feature>
<keyword evidence="2" id="KW-1185">Reference proteome</keyword>
<accession>A0A2G9V7M1</accession>